<dbReference type="OrthoDB" id="9808275at2"/>
<dbReference type="STRING" id="1913578.LPB140_08855"/>
<dbReference type="SUPFAM" id="SSF51182">
    <property type="entry name" value="RmlC-like cupins"/>
    <property type="match status" value="1"/>
</dbReference>
<dbReference type="EMBL" id="CP018154">
    <property type="protein sequence ID" value="APG62879.1"/>
    <property type="molecule type" value="Genomic_DNA"/>
</dbReference>
<reference evidence="3 4" key="1">
    <citation type="submission" date="2016-11" db="EMBL/GenBank/DDBJ databases">
        <title>Sphingorhabdus sp. LPB0140, isolated from marine environment.</title>
        <authorList>
            <person name="Kim E."/>
            <person name="Yi H."/>
        </authorList>
    </citation>
    <scope>NUCLEOTIDE SEQUENCE [LARGE SCALE GENOMIC DNA]</scope>
    <source>
        <strain evidence="3 4">LPB0140</strain>
    </source>
</reference>
<dbReference type="InterPro" id="IPR051804">
    <property type="entry name" value="Carb_Metab_Reg_Kinase/Isom"/>
</dbReference>
<dbReference type="GO" id="GO:0046872">
    <property type="term" value="F:metal ion binding"/>
    <property type="evidence" value="ECO:0007669"/>
    <property type="project" value="UniProtKB-KW"/>
</dbReference>
<evidence type="ECO:0000256" key="1">
    <source>
        <dbReference type="ARBA" id="ARBA00022723"/>
    </source>
</evidence>
<evidence type="ECO:0008006" key="5">
    <source>
        <dbReference type="Google" id="ProtNLM"/>
    </source>
</evidence>
<dbReference type="Proteomes" id="UP000242561">
    <property type="component" value="Chromosome"/>
</dbReference>
<sequence>MMIKLPKNLVDKPWGRYDLPTNMGGQGRQIGEIWFDDIQLPLPLLVKWLFTSEKLSVQVHPNDAQAMSRGLKSGKEECWVITQAEPNAVLGIGTQQNLNDEELRQAAISGDIEHLMDWKPVKAGDWFYIPAGTIHAIGAGVTLVEIQQNSDITYRLYDYGRPRELHLDDGVSVSVAKPYDDPRHGQLPIGDGLVQLLSSPHFTLYYGNETAINILAEDKPIWLIPIHGQADLSGMDVGIGEVAYGTKNGKWSCDDGCVFLAAYI</sequence>
<keyword evidence="4" id="KW-1185">Reference proteome</keyword>
<dbReference type="PANTHER" id="PTHR42742">
    <property type="entry name" value="TRANSCRIPTIONAL REPRESSOR MPRA"/>
    <property type="match status" value="1"/>
</dbReference>
<keyword evidence="1" id="KW-0479">Metal-binding</keyword>
<accession>A0A1L3JCR3</accession>
<dbReference type="PANTHER" id="PTHR42742:SF3">
    <property type="entry name" value="FRUCTOKINASE"/>
    <property type="match status" value="1"/>
</dbReference>
<dbReference type="CDD" id="cd07010">
    <property type="entry name" value="cupin_PMI_type_I_N_bac"/>
    <property type="match status" value="1"/>
</dbReference>
<dbReference type="KEGG" id="sphl:LPB140_08855"/>
<evidence type="ECO:0000313" key="3">
    <source>
        <dbReference type="EMBL" id="APG62879.1"/>
    </source>
</evidence>
<gene>
    <name evidence="3" type="ORF">LPB140_08855</name>
</gene>
<dbReference type="RefSeq" id="WP_072559528.1">
    <property type="nucleotide sequence ID" value="NZ_CP018154.1"/>
</dbReference>
<dbReference type="InterPro" id="IPR014710">
    <property type="entry name" value="RmlC-like_jellyroll"/>
</dbReference>
<keyword evidence="2" id="KW-0862">Zinc</keyword>
<dbReference type="AlphaFoldDB" id="A0A1L3JCR3"/>
<proteinExistence type="predicted"/>
<name>A0A1L3JCR3_9SPHN</name>
<organism evidence="3 4">
    <name type="scientific">Sphingorhabdus lutea</name>
    <dbReference type="NCBI Taxonomy" id="1913578"/>
    <lineage>
        <taxon>Bacteria</taxon>
        <taxon>Pseudomonadati</taxon>
        <taxon>Pseudomonadota</taxon>
        <taxon>Alphaproteobacteria</taxon>
        <taxon>Sphingomonadales</taxon>
        <taxon>Sphingomonadaceae</taxon>
        <taxon>Sphingorhabdus</taxon>
    </lineage>
</organism>
<protein>
    <recommendedName>
        <fullName evidence="5">Mannose-6-phosphate isomerase</fullName>
    </recommendedName>
</protein>
<dbReference type="Gene3D" id="2.60.120.10">
    <property type="entry name" value="Jelly Rolls"/>
    <property type="match status" value="1"/>
</dbReference>
<evidence type="ECO:0000256" key="2">
    <source>
        <dbReference type="ARBA" id="ARBA00022833"/>
    </source>
</evidence>
<evidence type="ECO:0000313" key="4">
    <source>
        <dbReference type="Proteomes" id="UP000242561"/>
    </source>
</evidence>
<dbReference type="InterPro" id="IPR011051">
    <property type="entry name" value="RmlC_Cupin_sf"/>
</dbReference>